<dbReference type="AlphaFoldDB" id="A0A430AK96"/>
<evidence type="ECO:0000256" key="6">
    <source>
        <dbReference type="ARBA" id="ARBA00023136"/>
    </source>
</evidence>
<evidence type="ECO:0000256" key="4">
    <source>
        <dbReference type="ARBA" id="ARBA00022692"/>
    </source>
</evidence>
<feature type="transmembrane region" description="Helical" evidence="7">
    <location>
        <begin position="262"/>
        <end position="281"/>
    </location>
</feature>
<feature type="domain" description="ABC transmembrane type-1" evidence="8">
    <location>
        <begin position="78"/>
        <end position="281"/>
    </location>
</feature>
<protein>
    <submittedName>
        <fullName evidence="9">ABC transporter permease</fullName>
    </submittedName>
</protein>
<dbReference type="Gene3D" id="1.10.3720.10">
    <property type="entry name" value="MetI-like"/>
    <property type="match status" value="1"/>
</dbReference>
<gene>
    <name evidence="9" type="ORF">CBF30_04660</name>
</gene>
<evidence type="ECO:0000313" key="9">
    <source>
        <dbReference type="EMBL" id="RSU08530.1"/>
    </source>
</evidence>
<evidence type="ECO:0000256" key="2">
    <source>
        <dbReference type="ARBA" id="ARBA00022448"/>
    </source>
</evidence>
<dbReference type="OrthoDB" id="9794684at2"/>
<evidence type="ECO:0000256" key="7">
    <source>
        <dbReference type="RuleBase" id="RU363032"/>
    </source>
</evidence>
<feature type="transmembrane region" description="Helical" evidence="7">
    <location>
        <begin position="113"/>
        <end position="132"/>
    </location>
</feature>
<dbReference type="Pfam" id="PF00528">
    <property type="entry name" value="BPD_transp_1"/>
    <property type="match status" value="1"/>
</dbReference>
<comment type="caution">
    <text evidence="9">The sequence shown here is derived from an EMBL/GenBank/DDBJ whole genome shotgun (WGS) entry which is preliminary data.</text>
</comment>
<dbReference type="Proteomes" id="UP000288669">
    <property type="component" value="Unassembled WGS sequence"/>
</dbReference>
<keyword evidence="10" id="KW-1185">Reference proteome</keyword>
<evidence type="ECO:0000313" key="10">
    <source>
        <dbReference type="Proteomes" id="UP000288669"/>
    </source>
</evidence>
<keyword evidence="5 7" id="KW-1133">Transmembrane helix</keyword>
<dbReference type="SUPFAM" id="SSF161098">
    <property type="entry name" value="MetI-like"/>
    <property type="match status" value="1"/>
</dbReference>
<dbReference type="EMBL" id="NGJZ01000001">
    <property type="protein sequence ID" value="RSU08530.1"/>
    <property type="molecule type" value="Genomic_DNA"/>
</dbReference>
<dbReference type="PANTHER" id="PTHR43744">
    <property type="entry name" value="ABC TRANSPORTER PERMEASE PROTEIN MG189-RELATED-RELATED"/>
    <property type="match status" value="1"/>
</dbReference>
<reference evidence="9 10" key="1">
    <citation type="submission" date="2017-05" db="EMBL/GenBank/DDBJ databases">
        <title>Vagococcus spp. assemblies.</title>
        <authorList>
            <person name="Gulvik C.A."/>
        </authorList>
    </citation>
    <scope>NUCLEOTIDE SEQUENCE [LARGE SCALE GENOMIC DNA]</scope>
    <source>
        <strain evidence="9 10">DSM 24756</strain>
    </source>
</reference>
<evidence type="ECO:0000256" key="1">
    <source>
        <dbReference type="ARBA" id="ARBA00004651"/>
    </source>
</evidence>
<feature type="transmembrane region" description="Helical" evidence="7">
    <location>
        <begin position="144"/>
        <end position="165"/>
    </location>
</feature>
<comment type="subcellular location">
    <subcellularLocation>
        <location evidence="1 7">Cell membrane</location>
        <topology evidence="1 7">Multi-pass membrane protein</topology>
    </subcellularLocation>
</comment>
<feature type="transmembrane region" description="Helical" evidence="7">
    <location>
        <begin position="73"/>
        <end position="101"/>
    </location>
</feature>
<name>A0A430AK96_9ENTE</name>
<evidence type="ECO:0000256" key="5">
    <source>
        <dbReference type="ARBA" id="ARBA00022989"/>
    </source>
</evidence>
<comment type="similarity">
    <text evidence="7">Belongs to the binding-protein-dependent transport system permease family.</text>
</comment>
<dbReference type="PANTHER" id="PTHR43744:SF9">
    <property type="entry name" value="POLYGALACTURONAN_RHAMNOGALACTURONAN TRANSPORT SYSTEM PERMEASE PROTEIN YTCP"/>
    <property type="match status" value="1"/>
</dbReference>
<sequence>MKKKTGKTVKENKTFNILNIVVLLAFTLIIVVPIWNVVVSSFSSSTALASGSSTLWPKEFTLQNYQKVFADSSIWRAFGISVAKTVLGALTHVFFCAMVAYGLSKRKLVGRGFYTTFGVITLYFGGGMIPYYLLIRSLGLLDSFWVYIIPGMLSYYDVIILMNFFRDVPASLEESAKIDGAGDWTIFTKIFLPLSKPALATITLFNGVAQWNDFMTAKMFITDQNLYPLQMKIYEIIVQSQTKGFDNAALANSVVQSSSKGVQLATIIITTVPILIIYPLLQRYFIGGMMVGAVKE</sequence>
<keyword evidence="4 7" id="KW-0812">Transmembrane</keyword>
<dbReference type="GO" id="GO:0005886">
    <property type="term" value="C:plasma membrane"/>
    <property type="evidence" value="ECO:0007669"/>
    <property type="project" value="UniProtKB-SubCell"/>
</dbReference>
<dbReference type="CDD" id="cd06261">
    <property type="entry name" value="TM_PBP2"/>
    <property type="match status" value="1"/>
</dbReference>
<keyword evidence="6 7" id="KW-0472">Membrane</keyword>
<dbReference type="PROSITE" id="PS50928">
    <property type="entry name" value="ABC_TM1"/>
    <property type="match status" value="1"/>
</dbReference>
<proteinExistence type="inferred from homology"/>
<organism evidence="9 10">
    <name type="scientific">Vagococcus entomophilus</name>
    <dbReference type="NCBI Taxonomy" id="1160095"/>
    <lineage>
        <taxon>Bacteria</taxon>
        <taxon>Bacillati</taxon>
        <taxon>Bacillota</taxon>
        <taxon>Bacilli</taxon>
        <taxon>Lactobacillales</taxon>
        <taxon>Enterococcaceae</taxon>
        <taxon>Vagococcus</taxon>
    </lineage>
</organism>
<evidence type="ECO:0000256" key="3">
    <source>
        <dbReference type="ARBA" id="ARBA00022475"/>
    </source>
</evidence>
<accession>A0A430AK96</accession>
<dbReference type="RefSeq" id="WP_126823214.1">
    <property type="nucleotide sequence ID" value="NZ_JBHLWU010000001.1"/>
</dbReference>
<keyword evidence="3" id="KW-1003">Cell membrane</keyword>
<dbReference type="InterPro" id="IPR000515">
    <property type="entry name" value="MetI-like"/>
</dbReference>
<dbReference type="InterPro" id="IPR035906">
    <property type="entry name" value="MetI-like_sf"/>
</dbReference>
<evidence type="ECO:0000259" key="8">
    <source>
        <dbReference type="PROSITE" id="PS50928"/>
    </source>
</evidence>
<dbReference type="GO" id="GO:0055085">
    <property type="term" value="P:transmembrane transport"/>
    <property type="evidence" value="ECO:0007669"/>
    <property type="project" value="InterPro"/>
</dbReference>
<keyword evidence="2 7" id="KW-0813">Transport</keyword>